<dbReference type="Proteomes" id="UP001628091">
    <property type="component" value="Unassembled WGS sequence"/>
</dbReference>
<dbReference type="PANTHER" id="PTHR30346:SF0">
    <property type="entry name" value="HCA OPERON TRANSCRIPTIONAL ACTIVATOR HCAR"/>
    <property type="match status" value="1"/>
</dbReference>
<keyword evidence="2" id="KW-0805">Transcription regulation</keyword>
<name>A0ABQ0H4E3_9HYPH</name>
<keyword evidence="5" id="KW-0812">Transmembrane</keyword>
<dbReference type="EMBL" id="BAAFZP010000002">
    <property type="protein sequence ID" value="GAB1583794.1"/>
    <property type="molecule type" value="Genomic_DNA"/>
</dbReference>
<dbReference type="InterPro" id="IPR036390">
    <property type="entry name" value="WH_DNA-bd_sf"/>
</dbReference>
<evidence type="ECO:0000256" key="5">
    <source>
        <dbReference type="SAM" id="Phobius"/>
    </source>
</evidence>
<dbReference type="InterPro" id="IPR000847">
    <property type="entry name" value="LysR_HTH_N"/>
</dbReference>
<dbReference type="InterPro" id="IPR005119">
    <property type="entry name" value="LysR_subst-bd"/>
</dbReference>
<evidence type="ECO:0000256" key="4">
    <source>
        <dbReference type="ARBA" id="ARBA00023163"/>
    </source>
</evidence>
<sequence>MLRQFIAVAEELHFRRAAARLGIAQPPLSQSIQKLETRMGVELFDRSSRRIRLTEAGLVFLDEARKAVAQADLAVEAAQRAARGLVGSLRITYVGAAIYDFLPRLLRVYRARFPHVEIHLQERPTMRQVRALQQGEADVGFARPPLSGADDLRYLSVLTEPLVVALPEEHPAASRPVLTLGELAGEPFVTFPAHEGPSFHARLIAACESAGFSMRVAQEAVQMHTIIGLVAAGFGIALVPASMRNLRQVGVVYRDLGQTVSPLEVDLAVLWRRGEPSSVVTAFLETVRGLRSERQG</sequence>
<dbReference type="PROSITE" id="PS50931">
    <property type="entry name" value="HTH_LYSR"/>
    <property type="match status" value="1"/>
</dbReference>
<dbReference type="SUPFAM" id="SSF46785">
    <property type="entry name" value="Winged helix' DNA-binding domain"/>
    <property type="match status" value="1"/>
</dbReference>
<dbReference type="PANTHER" id="PTHR30346">
    <property type="entry name" value="TRANSCRIPTIONAL DUAL REGULATOR HCAR-RELATED"/>
    <property type="match status" value="1"/>
</dbReference>
<feature type="domain" description="HTH lysR-type" evidence="6">
    <location>
        <begin position="1"/>
        <end position="54"/>
    </location>
</feature>
<keyword evidence="5" id="KW-1133">Transmembrane helix</keyword>
<reference evidence="7 8" key="1">
    <citation type="submission" date="2024-10" db="EMBL/GenBank/DDBJ databases">
        <title>Isolation, draft genome sequencing and identification of Phyllobacterium sp. NSA23, isolated from leaf soil.</title>
        <authorList>
            <person name="Akita H."/>
        </authorList>
    </citation>
    <scope>NUCLEOTIDE SEQUENCE [LARGE SCALE GENOMIC DNA]</scope>
    <source>
        <strain evidence="7 8">NSA23</strain>
    </source>
</reference>
<protein>
    <submittedName>
        <fullName evidence="7">LysR family transcriptional regulator</fullName>
    </submittedName>
</protein>
<dbReference type="InterPro" id="IPR036388">
    <property type="entry name" value="WH-like_DNA-bd_sf"/>
</dbReference>
<proteinExistence type="inferred from homology"/>
<dbReference type="SUPFAM" id="SSF53850">
    <property type="entry name" value="Periplasmic binding protein-like II"/>
    <property type="match status" value="1"/>
</dbReference>
<dbReference type="Gene3D" id="1.10.10.10">
    <property type="entry name" value="Winged helix-like DNA-binding domain superfamily/Winged helix DNA-binding domain"/>
    <property type="match status" value="1"/>
</dbReference>
<evidence type="ECO:0000259" key="6">
    <source>
        <dbReference type="PROSITE" id="PS50931"/>
    </source>
</evidence>
<feature type="transmembrane region" description="Helical" evidence="5">
    <location>
        <begin position="221"/>
        <end position="239"/>
    </location>
</feature>
<dbReference type="Pfam" id="PF00126">
    <property type="entry name" value="HTH_1"/>
    <property type="match status" value="1"/>
</dbReference>
<evidence type="ECO:0000256" key="1">
    <source>
        <dbReference type="ARBA" id="ARBA00009437"/>
    </source>
</evidence>
<evidence type="ECO:0000256" key="3">
    <source>
        <dbReference type="ARBA" id="ARBA00023125"/>
    </source>
</evidence>
<gene>
    <name evidence="7" type="ORF">PPNSA23_37370</name>
</gene>
<comment type="caution">
    <text evidence="7">The sequence shown here is derived from an EMBL/GenBank/DDBJ whole genome shotgun (WGS) entry which is preliminary data.</text>
</comment>
<dbReference type="Pfam" id="PF03466">
    <property type="entry name" value="LysR_substrate"/>
    <property type="match status" value="1"/>
</dbReference>
<dbReference type="PRINTS" id="PR00039">
    <property type="entry name" value="HTHLYSR"/>
</dbReference>
<dbReference type="CDD" id="cd08414">
    <property type="entry name" value="PBP2_LTTR_aromatics_like"/>
    <property type="match status" value="1"/>
</dbReference>
<evidence type="ECO:0000313" key="8">
    <source>
        <dbReference type="Proteomes" id="UP001628091"/>
    </source>
</evidence>
<keyword evidence="4" id="KW-0804">Transcription</keyword>
<dbReference type="RefSeq" id="WP_407866343.1">
    <property type="nucleotide sequence ID" value="NZ_BAAFZP010000002.1"/>
</dbReference>
<accession>A0ABQ0H4E3</accession>
<keyword evidence="5" id="KW-0472">Membrane</keyword>
<evidence type="ECO:0000256" key="2">
    <source>
        <dbReference type="ARBA" id="ARBA00023015"/>
    </source>
</evidence>
<organism evidence="7 8">
    <name type="scientific">Phyllobacterium phragmitis</name>
    <dbReference type="NCBI Taxonomy" id="2670329"/>
    <lineage>
        <taxon>Bacteria</taxon>
        <taxon>Pseudomonadati</taxon>
        <taxon>Pseudomonadota</taxon>
        <taxon>Alphaproteobacteria</taxon>
        <taxon>Hyphomicrobiales</taxon>
        <taxon>Phyllobacteriaceae</taxon>
        <taxon>Phyllobacterium</taxon>
    </lineage>
</organism>
<comment type="similarity">
    <text evidence="1">Belongs to the LysR transcriptional regulatory family.</text>
</comment>
<evidence type="ECO:0000313" key="7">
    <source>
        <dbReference type="EMBL" id="GAB1583794.1"/>
    </source>
</evidence>
<keyword evidence="8" id="KW-1185">Reference proteome</keyword>
<keyword evidence="3" id="KW-0238">DNA-binding</keyword>
<dbReference type="Gene3D" id="3.40.190.10">
    <property type="entry name" value="Periplasmic binding protein-like II"/>
    <property type="match status" value="2"/>
</dbReference>